<feature type="region of interest" description="Disordered" evidence="7">
    <location>
        <begin position="1"/>
        <end position="62"/>
    </location>
</feature>
<comment type="similarity">
    <text evidence="2">Belongs to the SLC12A transporter family.</text>
</comment>
<feature type="compositionally biased region" description="Polar residues" evidence="7">
    <location>
        <begin position="1151"/>
        <end position="1162"/>
    </location>
</feature>
<dbReference type="OrthoDB" id="2020542at2759"/>
<feature type="transmembrane region" description="Helical" evidence="8">
    <location>
        <begin position="342"/>
        <end position="363"/>
    </location>
</feature>
<evidence type="ECO:0000256" key="7">
    <source>
        <dbReference type="SAM" id="MobiDB-lite"/>
    </source>
</evidence>
<evidence type="ECO:0000256" key="6">
    <source>
        <dbReference type="ARBA" id="ARBA00023136"/>
    </source>
</evidence>
<accession>A0A3A2Z753</accession>
<dbReference type="PANTHER" id="PTHR11827">
    <property type="entry name" value="SOLUTE CARRIER FAMILY 12, CATION COTRANSPORTERS"/>
    <property type="match status" value="1"/>
</dbReference>
<dbReference type="GO" id="GO:0055064">
    <property type="term" value="P:chloride ion homeostasis"/>
    <property type="evidence" value="ECO:0007669"/>
    <property type="project" value="TreeGrafter"/>
</dbReference>
<evidence type="ECO:0000259" key="10">
    <source>
        <dbReference type="Pfam" id="PF03522"/>
    </source>
</evidence>
<feature type="compositionally biased region" description="Basic and acidic residues" evidence="7">
    <location>
        <begin position="102"/>
        <end position="115"/>
    </location>
</feature>
<evidence type="ECO:0000256" key="4">
    <source>
        <dbReference type="ARBA" id="ARBA00022692"/>
    </source>
</evidence>
<dbReference type="Gene3D" id="1.20.1740.10">
    <property type="entry name" value="Amino acid/polyamine transporter I"/>
    <property type="match status" value="1"/>
</dbReference>
<feature type="transmembrane region" description="Helical" evidence="8">
    <location>
        <begin position="530"/>
        <end position="563"/>
    </location>
</feature>
<protein>
    <submittedName>
        <fullName evidence="11">Cation chloride cotransporter</fullName>
    </submittedName>
</protein>
<feature type="compositionally biased region" description="Basic and acidic residues" evidence="7">
    <location>
        <begin position="1036"/>
        <end position="1049"/>
    </location>
</feature>
<evidence type="ECO:0000256" key="3">
    <source>
        <dbReference type="ARBA" id="ARBA00022448"/>
    </source>
</evidence>
<feature type="region of interest" description="Disordered" evidence="7">
    <location>
        <begin position="713"/>
        <end position="737"/>
    </location>
</feature>
<reference evidence="12" key="1">
    <citation type="submission" date="2017-02" db="EMBL/GenBank/DDBJ databases">
        <authorList>
            <person name="Tafer H."/>
            <person name="Lopandic K."/>
        </authorList>
    </citation>
    <scope>NUCLEOTIDE SEQUENCE [LARGE SCALE GENOMIC DNA]</scope>
    <source>
        <strain evidence="12">CBS 366.77</strain>
    </source>
</reference>
<evidence type="ECO:0000259" key="9">
    <source>
        <dbReference type="Pfam" id="PF00324"/>
    </source>
</evidence>
<feature type="transmembrane region" description="Helical" evidence="8">
    <location>
        <begin position="375"/>
        <end position="396"/>
    </location>
</feature>
<dbReference type="InterPro" id="IPR018491">
    <property type="entry name" value="SLC12_C"/>
</dbReference>
<dbReference type="Pfam" id="PF03522">
    <property type="entry name" value="SLC12"/>
    <property type="match status" value="1"/>
</dbReference>
<comment type="caution">
    <text evidence="11">The sequence shown here is derived from an EMBL/GenBank/DDBJ whole genome shotgun (WGS) entry which is preliminary data.</text>
</comment>
<dbReference type="STRING" id="2070753.A0A3A2Z753"/>
<evidence type="ECO:0000256" key="5">
    <source>
        <dbReference type="ARBA" id="ARBA00022989"/>
    </source>
</evidence>
<feature type="domain" description="Amino acid permease/ SLC12A" evidence="9">
    <location>
        <begin position="127"/>
        <end position="604"/>
    </location>
</feature>
<comment type="subcellular location">
    <subcellularLocation>
        <location evidence="1">Membrane</location>
        <topology evidence="1">Multi-pass membrane protein</topology>
    </subcellularLocation>
</comment>
<gene>
    <name evidence="11" type="ORF">PHISCL_08730</name>
</gene>
<feature type="compositionally biased region" description="Basic and acidic residues" evidence="7">
    <location>
        <begin position="76"/>
        <end position="85"/>
    </location>
</feature>
<feature type="transmembrane region" description="Helical" evidence="8">
    <location>
        <begin position="250"/>
        <end position="271"/>
    </location>
</feature>
<feature type="compositionally biased region" description="Acidic residues" evidence="7">
    <location>
        <begin position="1012"/>
        <end position="1035"/>
    </location>
</feature>
<evidence type="ECO:0000256" key="2">
    <source>
        <dbReference type="ARBA" id="ARBA00010593"/>
    </source>
</evidence>
<dbReference type="FunFam" id="1.20.1740.10:FF:000013">
    <property type="entry name" value="Solute carrier family 12 member"/>
    <property type="match status" value="1"/>
</dbReference>
<feature type="region of interest" description="Disordered" evidence="7">
    <location>
        <begin position="76"/>
        <end position="115"/>
    </location>
</feature>
<dbReference type="AlphaFoldDB" id="A0A3A2Z753"/>
<organism evidence="11 12">
    <name type="scientific">Aspergillus sclerotialis</name>
    <dbReference type="NCBI Taxonomy" id="2070753"/>
    <lineage>
        <taxon>Eukaryota</taxon>
        <taxon>Fungi</taxon>
        <taxon>Dikarya</taxon>
        <taxon>Ascomycota</taxon>
        <taxon>Pezizomycotina</taxon>
        <taxon>Eurotiomycetes</taxon>
        <taxon>Eurotiomycetidae</taxon>
        <taxon>Eurotiales</taxon>
        <taxon>Aspergillaceae</taxon>
        <taxon>Aspergillus</taxon>
        <taxon>Aspergillus subgen. Polypaecilum</taxon>
    </lineage>
</organism>
<dbReference type="GO" id="GO:0005774">
    <property type="term" value="C:vacuolar membrane"/>
    <property type="evidence" value="ECO:0007669"/>
    <property type="project" value="TreeGrafter"/>
</dbReference>
<dbReference type="InterPro" id="IPR004842">
    <property type="entry name" value="SLC12A_fam"/>
</dbReference>
<dbReference type="GO" id="GO:0034486">
    <property type="term" value="P:vacuolar transmembrane transport"/>
    <property type="evidence" value="ECO:0007669"/>
    <property type="project" value="TreeGrafter"/>
</dbReference>
<proteinExistence type="inferred from homology"/>
<feature type="transmembrane region" description="Helical" evidence="8">
    <location>
        <begin position="278"/>
        <end position="295"/>
    </location>
</feature>
<keyword evidence="12" id="KW-1185">Reference proteome</keyword>
<dbReference type="GO" id="GO:0006884">
    <property type="term" value="P:cell volume homeostasis"/>
    <property type="evidence" value="ECO:0007669"/>
    <property type="project" value="TreeGrafter"/>
</dbReference>
<dbReference type="Proteomes" id="UP000266188">
    <property type="component" value="Unassembled WGS sequence"/>
</dbReference>
<keyword evidence="3" id="KW-0813">Transport</keyword>
<dbReference type="EMBL" id="MVGC01000472">
    <property type="protein sequence ID" value="RJE18928.1"/>
    <property type="molecule type" value="Genomic_DNA"/>
</dbReference>
<feature type="domain" description="SLC12A transporter C-terminal" evidence="10">
    <location>
        <begin position="616"/>
        <end position="698"/>
    </location>
</feature>
<evidence type="ECO:0000313" key="11">
    <source>
        <dbReference type="EMBL" id="RJE18928.1"/>
    </source>
</evidence>
<feature type="region of interest" description="Disordered" evidence="7">
    <location>
        <begin position="1005"/>
        <end position="1166"/>
    </location>
</feature>
<evidence type="ECO:0000256" key="8">
    <source>
        <dbReference type="SAM" id="Phobius"/>
    </source>
</evidence>
<dbReference type="GO" id="GO:0055075">
    <property type="term" value="P:potassium ion homeostasis"/>
    <property type="evidence" value="ECO:0007669"/>
    <property type="project" value="TreeGrafter"/>
</dbReference>
<feature type="transmembrane region" description="Helical" evidence="8">
    <location>
        <begin position="146"/>
        <end position="166"/>
    </location>
</feature>
<feature type="transmembrane region" description="Helical" evidence="8">
    <location>
        <begin position="465"/>
        <end position="483"/>
    </location>
</feature>
<name>A0A3A2Z753_9EURO</name>
<dbReference type="PANTHER" id="PTHR11827:SF72">
    <property type="entry name" value="GH08340P"/>
    <property type="match status" value="1"/>
</dbReference>
<dbReference type="Pfam" id="PF00324">
    <property type="entry name" value="AA_permease"/>
    <property type="match status" value="1"/>
</dbReference>
<keyword evidence="5 8" id="KW-1133">Transmembrane helix</keyword>
<dbReference type="GO" id="GO:0015379">
    <property type="term" value="F:potassium:chloride symporter activity"/>
    <property type="evidence" value="ECO:0007669"/>
    <property type="project" value="TreeGrafter"/>
</dbReference>
<dbReference type="InterPro" id="IPR004841">
    <property type="entry name" value="AA-permease/SLC12A_dom"/>
</dbReference>
<keyword evidence="6 8" id="KW-0472">Membrane</keyword>
<keyword evidence="4 8" id="KW-0812">Transmembrane</keyword>
<evidence type="ECO:0000313" key="12">
    <source>
        <dbReference type="Proteomes" id="UP000266188"/>
    </source>
</evidence>
<evidence type="ECO:0000256" key="1">
    <source>
        <dbReference type="ARBA" id="ARBA00004141"/>
    </source>
</evidence>
<sequence>MSRRTPKFSTRTAEEDVSRLDPSESANASPEETSKFLSWRPGVSFKPNQPREADQPRHSLPSNFFSGISRLWDRGHSHDEHRESQGGDSAQPTMAPGPLRDSSIKDKDGHKHAVDHHHDKLGTYSGVFVPTTLNVLSILMFLRFSFILGQAGILGMLGLLLASYTINLVTTMSLSAIATNGTVRGGGAYYLISRSLGPEFGGSIGIVFYLGHVLNTGMNAVGLVDCFVQNFGTVTGTWANFLEESFWWKYLWATVILILCTVTCLAGSAIFARASNGLLVILLLATFSIPLSALVREPFSNMNLGVEFTGARLRTLVQNLEPKLTKGAAGSQIKGRENFQDLFGILFPATSGIFAGASMSGDLKNPSKSIPRGTFSGLALTISTYIIVIFAIAASITRDSLYRNANVIQVTNLSGSLILLGEFATSFFSSLMGMTGSSKLLQAIARDNLLPGLNLFGKGTRKDDGPIYAIMVTYVAAQITMLFDINRIASFVTMTYLMTFFATNLACFLLKIGSAPNFRPSFHYFNWKTAAAGALLSGISMFFVDGIYATGCVIALIFLFLLIHYSSPPKPWGDVSQSLIYHQVRKYLLRLRQEHVKFWRPQILLFVSNLDDQYKMVSFCNSLKKGALFVLGHVLVTEDFSAAVPEARRQQNSWTKYVEFSKVKAFVNIAVAPTVEWGVRNVVLNAGLGGMRPNIVVIDQFRKGQSISETWHPHINRRDSSGRRLSPNVHAGNTDPYDTVPQDAMSCKSYVTILEDLLFKLRMNVAVAKGFEDLELPEAKGRNTKKYIDLWPIQMSAELGADVESKQNVLTTNFDTYTLILQLGCILNTVPSWKKAYKIRVAVFVEYETDVEDERGRVEALLEKLRIEAEIVVFWLACGDLKAYRIIVNGDTSPEIAEAQNTVNSVLKDEEWWHDLQTSRMSAQRLRGNGGTGLDLIVPDRTTWHSPPRHEIGYSPVGQRGEGWKRFMQSSRRRHSVSSYRTIGGVNMGMQTHRLLDALVDYDATDTTSDSSDSELDPYISDDGEVGDDGDGAGEDDTRTARTEPDPKTKAQMQKLKGSTSQDRPAEGDIEGAAGNEEPSLSTEDPADDHPKQNIPTVTATADEGSPKSPARPARPPFNRSPSSQRFSSAPIPEAKVNTEEGAGPSIMFAVSSSPPRSSNRFESAYRRPSLSISGNRQSATGYPERASLPLSFNDLPSRAQHLILNELMTRQSEHTAVILTTLPSPFESTSQSEEASETYLNDLEVLWQGLPPCLLVHSNSMTVTMNL</sequence>
<feature type="compositionally biased region" description="Basic and acidic residues" evidence="7">
    <location>
        <begin position="12"/>
        <end position="22"/>
    </location>
</feature>
<feature type="transmembrane region" description="Helical" evidence="8">
    <location>
        <begin position="489"/>
        <end position="510"/>
    </location>
</feature>